<dbReference type="SUPFAM" id="SSF55486">
    <property type="entry name" value="Metalloproteases ('zincins'), catalytic domain"/>
    <property type="match status" value="1"/>
</dbReference>
<proteinExistence type="predicted"/>
<dbReference type="InterPro" id="IPR014782">
    <property type="entry name" value="Peptidase_M1_dom"/>
</dbReference>
<organism evidence="2 3">
    <name type="scientific">Tistrella mobilis</name>
    <dbReference type="NCBI Taxonomy" id="171437"/>
    <lineage>
        <taxon>Bacteria</taxon>
        <taxon>Pseudomonadati</taxon>
        <taxon>Pseudomonadota</taxon>
        <taxon>Alphaproteobacteria</taxon>
        <taxon>Geminicoccales</taxon>
        <taxon>Geminicoccaceae</taxon>
        <taxon>Tistrella</taxon>
    </lineage>
</organism>
<evidence type="ECO:0000313" key="2">
    <source>
        <dbReference type="EMBL" id="HAE45924.1"/>
    </source>
</evidence>
<evidence type="ECO:0000313" key="3">
    <source>
        <dbReference type="Proteomes" id="UP000257706"/>
    </source>
</evidence>
<feature type="non-terminal residue" evidence="2">
    <location>
        <position position="50"/>
    </location>
</feature>
<feature type="domain" description="Peptidase M1 membrane alanine aminopeptidase" evidence="1">
    <location>
        <begin position="1"/>
        <end position="50"/>
    </location>
</feature>
<dbReference type="Proteomes" id="UP000257706">
    <property type="component" value="Unassembled WGS sequence"/>
</dbReference>
<dbReference type="AlphaFoldDB" id="A0A3B9IDH7"/>
<dbReference type="Gene3D" id="3.30.2010.30">
    <property type="match status" value="1"/>
</dbReference>
<reference evidence="2 3" key="1">
    <citation type="journal article" date="2018" name="Nat. Biotechnol.">
        <title>A standardized bacterial taxonomy based on genome phylogeny substantially revises the tree of life.</title>
        <authorList>
            <person name="Parks D.H."/>
            <person name="Chuvochina M."/>
            <person name="Waite D.W."/>
            <person name="Rinke C."/>
            <person name="Skarshewski A."/>
            <person name="Chaumeil P.A."/>
            <person name="Hugenholtz P."/>
        </authorList>
    </citation>
    <scope>NUCLEOTIDE SEQUENCE [LARGE SCALE GENOMIC DNA]</scope>
    <source>
        <strain evidence="2">UBA8739</strain>
    </source>
</reference>
<dbReference type="EMBL" id="DMAI01000010">
    <property type="protein sequence ID" value="HAE45924.1"/>
    <property type="molecule type" value="Genomic_DNA"/>
</dbReference>
<protein>
    <recommendedName>
        <fullName evidence="1">Peptidase M1 membrane alanine aminopeptidase domain-containing protein</fullName>
    </recommendedName>
</protein>
<dbReference type="Gene3D" id="1.10.390.10">
    <property type="entry name" value="Neutral Protease Domain 2"/>
    <property type="match status" value="1"/>
</dbReference>
<dbReference type="GO" id="GO:0008237">
    <property type="term" value="F:metallopeptidase activity"/>
    <property type="evidence" value="ECO:0007669"/>
    <property type="project" value="InterPro"/>
</dbReference>
<dbReference type="Pfam" id="PF01433">
    <property type="entry name" value="Peptidase_M1"/>
    <property type="match status" value="1"/>
</dbReference>
<dbReference type="InterPro" id="IPR027268">
    <property type="entry name" value="Peptidase_M4/M1_CTD_sf"/>
</dbReference>
<accession>A0A3B9IDH7</accession>
<dbReference type="InterPro" id="IPR012779">
    <property type="entry name" value="Peptidase_M1_pepN"/>
</dbReference>
<dbReference type="PANTHER" id="PTHR46322:SF1">
    <property type="entry name" value="PUROMYCIN-SENSITIVE AMINOPEPTIDASE"/>
    <property type="match status" value="1"/>
</dbReference>
<sequence>MGAMENKGLNVFNSKYILARPDTATDSDYGGIEAVVAHEYFHNWTGNRIT</sequence>
<feature type="non-terminal residue" evidence="2">
    <location>
        <position position="1"/>
    </location>
</feature>
<dbReference type="GO" id="GO:0008270">
    <property type="term" value="F:zinc ion binding"/>
    <property type="evidence" value="ECO:0007669"/>
    <property type="project" value="InterPro"/>
</dbReference>
<dbReference type="PANTHER" id="PTHR46322">
    <property type="entry name" value="PUROMYCIN-SENSITIVE AMINOPEPTIDASE"/>
    <property type="match status" value="1"/>
</dbReference>
<name>A0A3B9IDH7_9PROT</name>
<evidence type="ECO:0000259" key="1">
    <source>
        <dbReference type="Pfam" id="PF01433"/>
    </source>
</evidence>
<gene>
    <name evidence="2" type="ORF">DCK97_00750</name>
</gene>
<comment type="caution">
    <text evidence="2">The sequence shown here is derived from an EMBL/GenBank/DDBJ whole genome shotgun (WGS) entry which is preliminary data.</text>
</comment>